<evidence type="ECO:0000313" key="2">
    <source>
        <dbReference type="EMBL" id="RDB28898.1"/>
    </source>
</evidence>
<feature type="compositionally biased region" description="Basic and acidic residues" evidence="1">
    <location>
        <begin position="137"/>
        <end position="147"/>
    </location>
</feature>
<comment type="caution">
    <text evidence="2">The sequence shown here is derived from an EMBL/GenBank/DDBJ whole genome shotgun (WGS) entry which is preliminary data.</text>
</comment>
<name>A0A369K4Q6_HYPMA</name>
<accession>A0A369K4Q6</accession>
<evidence type="ECO:0000313" key="3">
    <source>
        <dbReference type="Proteomes" id="UP000076154"/>
    </source>
</evidence>
<sequence>MSIQTTMADLSSSLPYQQTRHEGQGRGQRQRPKATLMDCILRTPLKSLRRSSHLSLTIVPVTPPEKHEKKRKFHSSSSTSNENITPGNKASTSTTNPRSSSNRRLHSDPAFVNHSRSRTLFPNSEQHEQYEVSPEGPAKRSRVDDSSYLHVNPVPPFHQDESMIYGMSEEDVEYELHRLQLYELAACPSIDANGHTIQAGNTRIPPDLHRLLRNMKTSLDIERRARRNAEESHLIELRKRLEMEKLVEELQERETF</sequence>
<dbReference type="EMBL" id="LUEZ02000010">
    <property type="protein sequence ID" value="RDB28898.1"/>
    <property type="molecule type" value="Genomic_DNA"/>
</dbReference>
<proteinExistence type="predicted"/>
<feature type="compositionally biased region" description="Polar residues" evidence="1">
    <location>
        <begin position="1"/>
        <end position="18"/>
    </location>
</feature>
<dbReference type="InParanoid" id="A0A369K4Q6"/>
<dbReference type="Proteomes" id="UP000076154">
    <property type="component" value="Unassembled WGS sequence"/>
</dbReference>
<feature type="compositionally biased region" description="Polar residues" evidence="1">
    <location>
        <begin position="75"/>
        <end position="90"/>
    </location>
</feature>
<organism evidence="2 3">
    <name type="scientific">Hypsizygus marmoreus</name>
    <name type="common">White beech mushroom</name>
    <name type="synonym">Agaricus marmoreus</name>
    <dbReference type="NCBI Taxonomy" id="39966"/>
    <lineage>
        <taxon>Eukaryota</taxon>
        <taxon>Fungi</taxon>
        <taxon>Dikarya</taxon>
        <taxon>Basidiomycota</taxon>
        <taxon>Agaricomycotina</taxon>
        <taxon>Agaricomycetes</taxon>
        <taxon>Agaricomycetidae</taxon>
        <taxon>Agaricales</taxon>
        <taxon>Tricholomatineae</taxon>
        <taxon>Lyophyllaceae</taxon>
        <taxon>Hypsizygus</taxon>
    </lineage>
</organism>
<dbReference type="AlphaFoldDB" id="A0A369K4Q6"/>
<reference evidence="2" key="1">
    <citation type="submission" date="2018-04" db="EMBL/GenBank/DDBJ databases">
        <title>Whole genome sequencing of Hypsizygus marmoreus.</title>
        <authorList>
            <person name="Choi I.-G."/>
            <person name="Min B."/>
            <person name="Kim J.-G."/>
            <person name="Kim S."/>
            <person name="Oh Y.-L."/>
            <person name="Kong W.-S."/>
            <person name="Park H."/>
            <person name="Jeong J."/>
            <person name="Song E.-S."/>
        </authorList>
    </citation>
    <scope>NUCLEOTIDE SEQUENCE [LARGE SCALE GENOMIC DNA]</scope>
    <source>
        <strain evidence="2">51987-8</strain>
    </source>
</reference>
<feature type="region of interest" description="Disordered" evidence="1">
    <location>
        <begin position="1"/>
        <end position="35"/>
    </location>
</feature>
<feature type="compositionally biased region" description="Low complexity" evidence="1">
    <location>
        <begin position="91"/>
        <end position="102"/>
    </location>
</feature>
<keyword evidence="3" id="KW-1185">Reference proteome</keyword>
<evidence type="ECO:0000256" key="1">
    <source>
        <dbReference type="SAM" id="MobiDB-lite"/>
    </source>
</evidence>
<gene>
    <name evidence="2" type="ORF">Hypma_015387</name>
</gene>
<feature type="region of interest" description="Disordered" evidence="1">
    <location>
        <begin position="56"/>
        <end position="155"/>
    </location>
</feature>
<protein>
    <submittedName>
        <fullName evidence="2">Uncharacterized protein</fullName>
    </submittedName>
</protein>
<dbReference type="OrthoDB" id="3062382at2759"/>